<evidence type="ECO:0000313" key="2">
    <source>
        <dbReference type="Proteomes" id="UP001239111"/>
    </source>
</evidence>
<protein>
    <submittedName>
        <fullName evidence="1">Uncharacterized protein</fullName>
    </submittedName>
</protein>
<dbReference type="EMBL" id="CM056744">
    <property type="protein sequence ID" value="KAJ8664762.1"/>
    <property type="molecule type" value="Genomic_DNA"/>
</dbReference>
<proteinExistence type="predicted"/>
<keyword evidence="2" id="KW-1185">Reference proteome</keyword>
<comment type="caution">
    <text evidence="1">The sequence shown here is derived from an EMBL/GenBank/DDBJ whole genome shotgun (WGS) entry which is preliminary data.</text>
</comment>
<reference evidence="1" key="1">
    <citation type="submission" date="2023-04" db="EMBL/GenBank/DDBJ databases">
        <title>A chromosome-level genome assembly of the parasitoid wasp Eretmocerus hayati.</title>
        <authorList>
            <person name="Zhong Y."/>
            <person name="Liu S."/>
            <person name="Liu Y."/>
        </authorList>
    </citation>
    <scope>NUCLEOTIDE SEQUENCE</scope>
    <source>
        <strain evidence="1">ZJU_SS_LIU_2023</strain>
    </source>
</reference>
<gene>
    <name evidence="1" type="ORF">QAD02_006424</name>
</gene>
<organism evidence="1 2">
    <name type="scientific">Eretmocerus hayati</name>
    <dbReference type="NCBI Taxonomy" id="131215"/>
    <lineage>
        <taxon>Eukaryota</taxon>
        <taxon>Metazoa</taxon>
        <taxon>Ecdysozoa</taxon>
        <taxon>Arthropoda</taxon>
        <taxon>Hexapoda</taxon>
        <taxon>Insecta</taxon>
        <taxon>Pterygota</taxon>
        <taxon>Neoptera</taxon>
        <taxon>Endopterygota</taxon>
        <taxon>Hymenoptera</taxon>
        <taxon>Apocrita</taxon>
        <taxon>Proctotrupomorpha</taxon>
        <taxon>Chalcidoidea</taxon>
        <taxon>Aphelinidae</taxon>
        <taxon>Aphelininae</taxon>
        <taxon>Eretmocerus</taxon>
    </lineage>
</organism>
<name>A0ACC2N168_9HYME</name>
<sequence length="309" mass="34027">MVDNEDAAVAVADPIYNNLKESMNEGIKRNDLVTVCGIVESGFKYRFEEPVNIRRIESHEGGCECQNHKVQPGPYPAYLNSIALGNIEMINLVLKAKPDLDCMNSYGYGPLHLASSIKDHDTRWSMVKMLMNAGVTVVDDGLPSTCVHQAVAVDDFELVKYFLQAGAQLNCLDLSDRSVLHIAYMYISGRKRKSTFLHFVAKDDWCWWEMVKLVLDLGAQLNIMDVDNISPLASAASGGNIEVVKNMIDAGADVNITKQCTGSPLQFAVSGCSKDIVELLLEQGADIKVEDEDGKNLLFYATQINNSLA</sequence>
<dbReference type="Proteomes" id="UP001239111">
    <property type="component" value="Chromosome 4"/>
</dbReference>
<accession>A0ACC2N168</accession>
<evidence type="ECO:0000313" key="1">
    <source>
        <dbReference type="EMBL" id="KAJ8664762.1"/>
    </source>
</evidence>